<accession>A0A069CSD1</accession>
<dbReference type="STRING" id="1329250.WOSG25_050020"/>
<dbReference type="EMBL" id="DF820488">
    <property type="protein sequence ID" value="GAK30730.1"/>
    <property type="molecule type" value="Genomic_DNA"/>
</dbReference>
<gene>
    <name evidence="2" type="ORF">WOSG25_050020</name>
</gene>
<keyword evidence="1" id="KW-0472">Membrane</keyword>
<feature type="transmembrane region" description="Helical" evidence="1">
    <location>
        <begin position="227"/>
        <end position="245"/>
    </location>
</feature>
<protein>
    <submittedName>
        <fullName evidence="2">Uncharacterized protein</fullName>
    </submittedName>
</protein>
<keyword evidence="3" id="KW-1185">Reference proteome</keyword>
<reference evidence="3" key="1">
    <citation type="journal article" date="2014" name="Genome Announc.">
        <title>Draft genome sequence of Weissella oryzae SG25T, isolated from fermented rice grains.</title>
        <authorList>
            <person name="Tanizawa Y."/>
            <person name="Fujisawa T."/>
            <person name="Mochizuki T."/>
            <person name="Kaminuma E."/>
            <person name="Suzuki Y."/>
            <person name="Nakamura Y."/>
            <person name="Tohno M."/>
        </authorList>
    </citation>
    <scope>NUCLEOTIDE SEQUENCE [LARGE SCALE GENOMIC DNA]</scope>
    <source>
        <strain evidence="3">DSM 25784 / JCM 18191 / LMG 30913 / SG25</strain>
    </source>
</reference>
<evidence type="ECO:0000313" key="2">
    <source>
        <dbReference type="EMBL" id="GAK30730.1"/>
    </source>
</evidence>
<feature type="transmembrane region" description="Helical" evidence="1">
    <location>
        <begin position="169"/>
        <end position="187"/>
    </location>
</feature>
<keyword evidence="1" id="KW-0812">Transmembrane</keyword>
<organism evidence="2 3">
    <name type="scientific">Weissella oryzae (strain DSM 25784 / JCM 18191 / LMG 30913 / SG25)</name>
    <dbReference type="NCBI Taxonomy" id="1329250"/>
    <lineage>
        <taxon>Bacteria</taxon>
        <taxon>Bacillati</taxon>
        <taxon>Bacillota</taxon>
        <taxon>Bacilli</taxon>
        <taxon>Lactobacillales</taxon>
        <taxon>Lactobacillaceae</taxon>
        <taxon>Weissella</taxon>
    </lineage>
</organism>
<dbReference type="AlphaFoldDB" id="A0A069CSD1"/>
<evidence type="ECO:0000313" key="3">
    <source>
        <dbReference type="Proteomes" id="UP000030643"/>
    </source>
</evidence>
<name>A0A069CSD1_WEIOS</name>
<dbReference type="Proteomes" id="UP000030643">
    <property type="component" value="Unassembled WGS sequence"/>
</dbReference>
<keyword evidence="1" id="KW-1133">Transmembrane helix</keyword>
<proteinExistence type="predicted"/>
<sequence>MTKQDEFANALRRVKKQQVQEGAQREQEVTLNRQQIEENARQVIKRMLQDQENNIRETLLMALAKSHNNRILFSITFNMLESYNLTANIGDHKLILLTNEHELRQLNALKFALADKETLRKMLNKELIKLIRQFGLIVVTDRWIKKNKWSDEALLSNFVYTKKMFIKKMAFDLILVISQILISWVFFRACQEIISSNTRLIENTWSIDQALELESVSSKYMPNVYDYIFVNILVSFLWLLGTYFIPYKSTNFSVKRAVITLIIIEVMVLLNVF</sequence>
<dbReference type="RefSeq" id="WP_027698814.1">
    <property type="nucleotide sequence ID" value="NZ_DF820488.1"/>
</dbReference>
<evidence type="ECO:0000256" key="1">
    <source>
        <dbReference type="SAM" id="Phobius"/>
    </source>
</evidence>